<proteinExistence type="predicted"/>
<feature type="transmembrane region" description="Helical" evidence="1">
    <location>
        <begin position="132"/>
        <end position="154"/>
    </location>
</feature>
<evidence type="ECO:0000313" key="2">
    <source>
        <dbReference type="EMBL" id="RKX70117.1"/>
    </source>
</evidence>
<organism evidence="2 3">
    <name type="scientific">candidate division TA06 bacterium</name>
    <dbReference type="NCBI Taxonomy" id="2250710"/>
    <lineage>
        <taxon>Bacteria</taxon>
        <taxon>Bacteria division TA06</taxon>
    </lineage>
</organism>
<gene>
    <name evidence="2" type="ORF">DRP43_03695</name>
</gene>
<sequence length="215" mass="24615">MKEHLYIDKLLIFLTIFVFCLGMTFALPVGIFFTDDIHKAIMPIVIILLIITISEAVVFFLIWRKKLSPITKFLKDKEHCDENSINIALLRIYNSPYQMMFHTIINYFIPSVAAGIIVITYGYHFFNAIKMFAIGFIFATYALPVVLSFTQNYFQSVTDELYQKGAIYNIISDKTIKISLVNRLALVSVETMIIFAICGYLIPISIIPIIIAVIF</sequence>
<feature type="transmembrane region" description="Helical" evidence="1">
    <location>
        <begin position="184"/>
        <end position="214"/>
    </location>
</feature>
<feature type="transmembrane region" description="Helical" evidence="1">
    <location>
        <begin position="12"/>
        <end position="34"/>
    </location>
</feature>
<reference evidence="2 3" key="1">
    <citation type="submission" date="2018-06" db="EMBL/GenBank/DDBJ databases">
        <title>Extensive metabolic versatility and redundancy in microbially diverse, dynamic hydrothermal sediments.</title>
        <authorList>
            <person name="Dombrowski N."/>
            <person name="Teske A."/>
            <person name="Baker B.J."/>
        </authorList>
    </citation>
    <scope>NUCLEOTIDE SEQUENCE [LARGE SCALE GENOMIC DNA]</scope>
    <source>
        <strain evidence="2">B10_G13</strain>
    </source>
</reference>
<evidence type="ECO:0000256" key="1">
    <source>
        <dbReference type="SAM" id="Phobius"/>
    </source>
</evidence>
<feature type="transmembrane region" description="Helical" evidence="1">
    <location>
        <begin position="104"/>
        <end position="126"/>
    </location>
</feature>
<keyword evidence="1" id="KW-1133">Transmembrane helix</keyword>
<name>A0A660SHD3_UNCT6</name>
<dbReference type="EMBL" id="QNBD01000151">
    <property type="protein sequence ID" value="RKX70117.1"/>
    <property type="molecule type" value="Genomic_DNA"/>
</dbReference>
<evidence type="ECO:0000313" key="3">
    <source>
        <dbReference type="Proteomes" id="UP000271125"/>
    </source>
</evidence>
<feature type="non-terminal residue" evidence="2">
    <location>
        <position position="215"/>
    </location>
</feature>
<feature type="transmembrane region" description="Helical" evidence="1">
    <location>
        <begin position="40"/>
        <end position="63"/>
    </location>
</feature>
<keyword evidence="1" id="KW-0472">Membrane</keyword>
<accession>A0A660SHD3</accession>
<protein>
    <submittedName>
        <fullName evidence="2">Uncharacterized protein</fullName>
    </submittedName>
</protein>
<comment type="caution">
    <text evidence="2">The sequence shown here is derived from an EMBL/GenBank/DDBJ whole genome shotgun (WGS) entry which is preliminary data.</text>
</comment>
<dbReference type="Proteomes" id="UP000271125">
    <property type="component" value="Unassembled WGS sequence"/>
</dbReference>
<dbReference type="AlphaFoldDB" id="A0A660SHD3"/>
<keyword evidence="1" id="KW-0812">Transmembrane</keyword>